<name>A0AAV8XQ03_9CUCU</name>
<dbReference type="AlphaFoldDB" id="A0AAV8XQ03"/>
<organism evidence="1 2">
    <name type="scientific">Rhamnusium bicolor</name>
    <dbReference type="NCBI Taxonomy" id="1586634"/>
    <lineage>
        <taxon>Eukaryota</taxon>
        <taxon>Metazoa</taxon>
        <taxon>Ecdysozoa</taxon>
        <taxon>Arthropoda</taxon>
        <taxon>Hexapoda</taxon>
        <taxon>Insecta</taxon>
        <taxon>Pterygota</taxon>
        <taxon>Neoptera</taxon>
        <taxon>Endopterygota</taxon>
        <taxon>Coleoptera</taxon>
        <taxon>Polyphaga</taxon>
        <taxon>Cucujiformia</taxon>
        <taxon>Chrysomeloidea</taxon>
        <taxon>Cerambycidae</taxon>
        <taxon>Lepturinae</taxon>
        <taxon>Rhagiini</taxon>
        <taxon>Rhamnusium</taxon>
    </lineage>
</organism>
<comment type="caution">
    <text evidence="1">The sequence shown here is derived from an EMBL/GenBank/DDBJ whole genome shotgun (WGS) entry which is preliminary data.</text>
</comment>
<gene>
    <name evidence="1" type="ORF">NQ314_010547</name>
</gene>
<proteinExistence type="predicted"/>
<feature type="non-terminal residue" evidence="1">
    <location>
        <position position="1"/>
    </location>
</feature>
<evidence type="ECO:0000313" key="2">
    <source>
        <dbReference type="Proteomes" id="UP001162156"/>
    </source>
</evidence>
<evidence type="ECO:0008006" key="3">
    <source>
        <dbReference type="Google" id="ProtNLM"/>
    </source>
</evidence>
<dbReference type="Proteomes" id="UP001162156">
    <property type="component" value="Unassembled WGS sequence"/>
</dbReference>
<accession>A0AAV8XQ03</accession>
<sequence length="107" mass="12439">NLLADRQHRRGKKILTFLWFVGHQSASYRVVANMFDMSLTNLFYILNKVAEFICKMAPTIIHWPNGEQQNVTVQFFDNKTGFPGVIRCLDGSHIKVDRPHKKPRLLL</sequence>
<reference evidence="1" key="1">
    <citation type="journal article" date="2023" name="Insect Mol. Biol.">
        <title>Genome sequencing provides insights into the evolution of gene families encoding plant cell wall-degrading enzymes in longhorned beetles.</title>
        <authorList>
            <person name="Shin N.R."/>
            <person name="Okamura Y."/>
            <person name="Kirsch R."/>
            <person name="Pauchet Y."/>
        </authorList>
    </citation>
    <scope>NUCLEOTIDE SEQUENCE</scope>
    <source>
        <strain evidence="1">RBIC_L_NR</strain>
    </source>
</reference>
<keyword evidence="2" id="KW-1185">Reference proteome</keyword>
<protein>
    <recommendedName>
        <fullName evidence="3">Nuclease HARBI1</fullName>
    </recommendedName>
</protein>
<dbReference type="EMBL" id="JANEYF010002936">
    <property type="protein sequence ID" value="KAJ8940884.1"/>
    <property type="molecule type" value="Genomic_DNA"/>
</dbReference>
<evidence type="ECO:0000313" key="1">
    <source>
        <dbReference type="EMBL" id="KAJ8940884.1"/>
    </source>
</evidence>